<name>A0ABR4Q6J7_9CEST</name>
<accession>A0ABR4Q6J7</accession>
<organism evidence="1 2">
    <name type="scientific">Taenia crassiceps</name>
    <dbReference type="NCBI Taxonomy" id="6207"/>
    <lineage>
        <taxon>Eukaryota</taxon>
        <taxon>Metazoa</taxon>
        <taxon>Spiralia</taxon>
        <taxon>Lophotrochozoa</taxon>
        <taxon>Platyhelminthes</taxon>
        <taxon>Cestoda</taxon>
        <taxon>Eucestoda</taxon>
        <taxon>Cyclophyllidea</taxon>
        <taxon>Taeniidae</taxon>
        <taxon>Taenia</taxon>
    </lineage>
</organism>
<reference evidence="1 2" key="1">
    <citation type="journal article" date="2022" name="Front. Cell. Infect. Microbiol.">
        <title>The Genomes of Two Strains of Taenia crassiceps the Animal Model for the Study of Human Cysticercosis.</title>
        <authorList>
            <person name="Bobes R.J."/>
            <person name="Estrada K."/>
            <person name="Rios-Valencia D.G."/>
            <person name="Calderon-Gallegos A."/>
            <person name="de la Torre P."/>
            <person name="Carrero J.C."/>
            <person name="Sanchez-Flores A."/>
            <person name="Laclette J.P."/>
        </authorList>
    </citation>
    <scope>NUCLEOTIDE SEQUENCE [LARGE SCALE GENOMIC DNA]</scope>
    <source>
        <strain evidence="1">WFUcys</strain>
    </source>
</reference>
<evidence type="ECO:0000313" key="2">
    <source>
        <dbReference type="Proteomes" id="UP001651158"/>
    </source>
</evidence>
<protein>
    <submittedName>
        <fullName evidence="1">Uncharacterized protein</fullName>
    </submittedName>
</protein>
<evidence type="ECO:0000313" key="1">
    <source>
        <dbReference type="EMBL" id="KAL5105288.1"/>
    </source>
</evidence>
<sequence>MIDGEVSAGFCLFRFAHLRRRRLQDDSVWSDFRVHFRLELHDPGLSVFFNTLANLSLKFMETLSGKVPNCEKLLGDKGWLTGDRELTRIEEIHGIEGVQHNFLPSTEHTLAW</sequence>
<dbReference type="EMBL" id="JAKROA010000009">
    <property type="protein sequence ID" value="KAL5105288.1"/>
    <property type="molecule type" value="Genomic_DNA"/>
</dbReference>
<comment type="caution">
    <text evidence="1">The sequence shown here is derived from an EMBL/GenBank/DDBJ whole genome shotgun (WGS) entry which is preliminary data.</text>
</comment>
<dbReference type="Proteomes" id="UP001651158">
    <property type="component" value="Unassembled WGS sequence"/>
</dbReference>
<gene>
    <name evidence="1" type="ORF">TcWFU_008867</name>
</gene>
<proteinExistence type="predicted"/>
<keyword evidence="2" id="KW-1185">Reference proteome</keyword>